<dbReference type="CDD" id="cd05562">
    <property type="entry name" value="Peptidases_S53_like"/>
    <property type="match status" value="1"/>
</dbReference>
<evidence type="ECO:0000259" key="1">
    <source>
        <dbReference type="Pfam" id="PF00082"/>
    </source>
</evidence>
<accession>A0ABV8SQW2</accession>
<comment type="caution">
    <text evidence="2">The sequence shown here is derived from an EMBL/GenBank/DDBJ whole genome shotgun (WGS) entry which is preliminary data.</text>
</comment>
<feature type="domain" description="Peptidase S8/S53" evidence="1">
    <location>
        <begin position="621"/>
        <end position="693"/>
    </location>
</feature>
<dbReference type="Gene3D" id="2.60.120.380">
    <property type="match status" value="1"/>
</dbReference>
<dbReference type="InterPro" id="IPR000209">
    <property type="entry name" value="Peptidase_S8/S53_dom"/>
</dbReference>
<organism evidence="2 3">
    <name type="scientific">Steroidobacter flavus</name>
    <dbReference type="NCBI Taxonomy" id="1842136"/>
    <lineage>
        <taxon>Bacteria</taxon>
        <taxon>Pseudomonadati</taxon>
        <taxon>Pseudomonadota</taxon>
        <taxon>Gammaproteobacteria</taxon>
        <taxon>Steroidobacterales</taxon>
        <taxon>Steroidobacteraceae</taxon>
        <taxon>Steroidobacter</taxon>
    </lineage>
</organism>
<dbReference type="Pfam" id="PF00082">
    <property type="entry name" value="Peptidase_S8"/>
    <property type="match status" value="1"/>
</dbReference>
<keyword evidence="3" id="KW-1185">Reference proteome</keyword>
<proteinExistence type="predicted"/>
<dbReference type="RefSeq" id="WP_380595923.1">
    <property type="nucleotide sequence ID" value="NZ_JBHSDU010000003.1"/>
</dbReference>
<dbReference type="InterPro" id="IPR036852">
    <property type="entry name" value="Peptidase_S8/S53_dom_sf"/>
</dbReference>
<dbReference type="Proteomes" id="UP001595904">
    <property type="component" value="Unassembled WGS sequence"/>
</dbReference>
<reference evidence="3" key="1">
    <citation type="journal article" date="2019" name="Int. J. Syst. Evol. Microbiol.">
        <title>The Global Catalogue of Microorganisms (GCM) 10K type strain sequencing project: providing services to taxonomists for standard genome sequencing and annotation.</title>
        <authorList>
            <consortium name="The Broad Institute Genomics Platform"/>
            <consortium name="The Broad Institute Genome Sequencing Center for Infectious Disease"/>
            <person name="Wu L."/>
            <person name="Ma J."/>
        </authorList>
    </citation>
    <scope>NUCLEOTIDE SEQUENCE [LARGE SCALE GENOMIC DNA]</scope>
    <source>
        <strain evidence="3">CGMCC 1.10759</strain>
    </source>
</reference>
<protein>
    <submittedName>
        <fullName evidence="2">S8 family serine peptidase</fullName>
    </submittedName>
</protein>
<dbReference type="SUPFAM" id="SSF52743">
    <property type="entry name" value="Subtilisin-like"/>
    <property type="match status" value="1"/>
</dbReference>
<dbReference type="EMBL" id="JBHSDU010000003">
    <property type="protein sequence ID" value="MFC4308844.1"/>
    <property type="molecule type" value="Genomic_DNA"/>
</dbReference>
<gene>
    <name evidence="2" type="ORF">ACFPN2_07105</name>
</gene>
<name>A0ABV8SQW2_9GAMM</name>
<sequence length="914" mass="94942">MNSHEGLRWVLAAAVLGFTPLTVDAKPTAANLGGGLEQIAQPAAAARRAAVSEVQLTHPVQFDDAGRALVRISLDGKVPAAAVIESLQGTAGVEVMATDLNYRAGVVEAYVPSGSLLSIAGKKGVLAVVPSSPMVTNVGATDSQGIVQHRVDKIPGIDGSGITVGVMSDSYDTNVAPNSAAADISTGDLPGSGNPFGNTESVVVLQDWPAASDEGRAMLQIVHDMAPKARLGFATANGGEVNFANNIRALAGFPGAPNAVPGFKADVIVDDIIYLSEPFFQDGIVAQAVDEVAAKGVSYFSSAGNRPSTQAYDSKVRIVPGDSSSWAGTNLDFSGVDPALYAGGFHNFAGGKDLDIAQTIAFTNGSTIVFQWNEPYDPIPPTPVGAPIVSGVSTVPAGATSTFTFPGVAGQLVEIFVDADSSTTGTPNPDLTFTLLDPNGQQIQFVDSTTNPESLILELPIAGTYTVVVDSFGAAQFGDYSYRVQQVEVVEQVLSDYNLLFFLPDGTFVGSFAEQNRFTNRPVEIGQLPGATLQMVIARANTPGKNRNVADRIRYVGFSGVNPQEYFSYLGPVTYGHNSAAGAMGVAAYAFYAPFIPEAFTSPGPSTIYFDKNNKRYRTPQIRQKPDMAAMDGANTTFFTTDSIVDPDTFPNFFGTSAAAPHAASIAALVLDAAGGPGSVKPEKMRKILQDSAFRHDLDPFFSSGFALSGGSLVAINASADQNSISQFDPNVFTITQLGLRKLASVSINGSGGDVTQTPKGIVFDTRGTPLPAPGQPFVVGRTVGLTASDVTATPSLPADLPGVAGQWKQLDLAFRPGSFRSGDLLSFGIDRDEADAAGPNVAAGGNSADLLGGGVLLPSGDVVPGGASFFGTYEGGGGFRGEFFNLIGKGYSQLDGYGFINAEAAVKAVRKKK</sequence>
<evidence type="ECO:0000313" key="2">
    <source>
        <dbReference type="EMBL" id="MFC4308844.1"/>
    </source>
</evidence>
<dbReference type="Gene3D" id="3.40.50.200">
    <property type="entry name" value="Peptidase S8/S53 domain"/>
    <property type="match status" value="1"/>
</dbReference>
<dbReference type="InterPro" id="IPR034075">
    <property type="entry name" value="Glr3161-like_dom"/>
</dbReference>
<evidence type="ECO:0000313" key="3">
    <source>
        <dbReference type="Proteomes" id="UP001595904"/>
    </source>
</evidence>